<protein>
    <recommendedName>
        <fullName evidence="3">DUF4238 domain-containing protein</fullName>
    </recommendedName>
</protein>
<gene>
    <name evidence="1" type="ORF">JCM17846_15350</name>
</gene>
<evidence type="ECO:0000313" key="1">
    <source>
        <dbReference type="EMBL" id="GER03853.1"/>
    </source>
</evidence>
<comment type="caution">
    <text evidence="1">The sequence shown here is derived from an EMBL/GenBank/DDBJ whole genome shotgun (WGS) entry which is preliminary data.</text>
</comment>
<name>A0A5A7N6A4_9PROT</name>
<keyword evidence="2" id="KW-1185">Reference proteome</keyword>
<dbReference type="Pfam" id="PF14022">
    <property type="entry name" value="DUF4238"/>
    <property type="match status" value="1"/>
</dbReference>
<evidence type="ECO:0000313" key="2">
    <source>
        <dbReference type="Proteomes" id="UP000324996"/>
    </source>
</evidence>
<dbReference type="AlphaFoldDB" id="A0A5A7N6A4"/>
<sequence>MANGSNQHYLPRFLQKPFGIRSKRKEIWVYARGEQAESKRIKDVGAGYNFYSEATVYGSRTLDDDITDIENHVSRVLANIRSAPVGSQISSLNAAKIVNHLVPRTAHVRVSMERGLRMMASGIETILGDAERVQALMGLNEKEPNDLFLRNLAREFDEIEGLESLGLPRSLIERIAFFIAKENFTTRVADFLPKFRSMLSQWVDTSETAVRDVHNKALAQNFSSTPRFELLKQLNWTIVAAPEEGAILSDCAALAVDQAGQAVPAMFADWNDLALIIMPLTPDKLLLGVPSHCETEQLSDYNLEAVRSSHDFFLASTKNKYFESLHKRLGERSMQLVEDSVSGAMEAYLATVPKPRDEDAPLLPLDIVGQSDEPWQYELSLLGFGDNNDTQELATAIQGVVMSLAQAIPLHRLDGITVASDYLAAVASLDRGYERASIPETAPEDIGQGIARTISVRREGRWKERIIIDAGAAFALLADESDPVQLGLYILVRQLAEVAVTEIIERHLPGVWMKPVGDILQGFLYTRLHPAIFSYLGSHFSAGFGDPQQHTETKREFFITALQEMKSTGLAARLEYRYHGDVDRLLAVVMPRICYVLQFGADLLGHCAATGADPYESGSELAQALDDVGLKHWFPIFWDSLEHLRLKLGHWDSFDDFLALNVHVERLMWQLGMLPWHGPDGLRVEVPLGSDIEALLAYEGRS</sequence>
<organism evidence="1 2">
    <name type="scientific">Iodidimonas nitroreducens</name>
    <dbReference type="NCBI Taxonomy" id="1236968"/>
    <lineage>
        <taxon>Bacteria</taxon>
        <taxon>Pseudomonadati</taxon>
        <taxon>Pseudomonadota</taxon>
        <taxon>Alphaproteobacteria</taxon>
        <taxon>Iodidimonadales</taxon>
        <taxon>Iodidimonadaceae</taxon>
        <taxon>Iodidimonas</taxon>
    </lineage>
</organism>
<dbReference type="RefSeq" id="WP_042087856.1">
    <property type="nucleotide sequence ID" value="NZ_BKCN01000006.1"/>
</dbReference>
<proteinExistence type="predicted"/>
<reference evidence="1 2" key="1">
    <citation type="submission" date="2019-09" db="EMBL/GenBank/DDBJ databases">
        <title>NBRP : Genome information of microbial organism related human and environment.</title>
        <authorList>
            <person name="Hattori M."/>
            <person name="Oshima K."/>
            <person name="Inaba H."/>
            <person name="Suda W."/>
            <person name="Sakamoto M."/>
            <person name="Iino T."/>
            <person name="Kitahara M."/>
            <person name="Oshida Y."/>
            <person name="Iida T."/>
            <person name="Kudo T."/>
            <person name="Itoh T."/>
            <person name="Ohkuma M."/>
        </authorList>
    </citation>
    <scope>NUCLEOTIDE SEQUENCE [LARGE SCALE GENOMIC DNA]</scope>
    <source>
        <strain evidence="1 2">Q-1</strain>
    </source>
</reference>
<dbReference type="Proteomes" id="UP000324996">
    <property type="component" value="Unassembled WGS sequence"/>
</dbReference>
<dbReference type="EMBL" id="BKCN01000006">
    <property type="protein sequence ID" value="GER03853.1"/>
    <property type="molecule type" value="Genomic_DNA"/>
</dbReference>
<dbReference type="InterPro" id="IPR025332">
    <property type="entry name" value="DUF4238"/>
</dbReference>
<evidence type="ECO:0008006" key="3">
    <source>
        <dbReference type="Google" id="ProtNLM"/>
    </source>
</evidence>
<accession>A0A5A7N6A4</accession>